<keyword evidence="2" id="KW-0547">Nucleotide-binding</keyword>
<dbReference type="InterPro" id="IPR011006">
    <property type="entry name" value="CheY-like_superfamily"/>
</dbReference>
<feature type="domain" description="Sigma-54 factor interaction" evidence="8">
    <location>
        <begin position="145"/>
        <end position="367"/>
    </location>
</feature>
<dbReference type="AlphaFoldDB" id="A0A1N6DIK8"/>
<evidence type="ECO:0000313" key="11">
    <source>
        <dbReference type="Proteomes" id="UP000198461"/>
    </source>
</evidence>
<dbReference type="Pfam" id="PF02954">
    <property type="entry name" value="HTH_8"/>
    <property type="match status" value="1"/>
</dbReference>
<gene>
    <name evidence="10" type="ORF">SAMN05443662_0175</name>
</gene>
<dbReference type="SUPFAM" id="SSF52172">
    <property type="entry name" value="CheY-like"/>
    <property type="match status" value="1"/>
</dbReference>
<dbReference type="GO" id="GO:0000160">
    <property type="term" value="P:phosphorelay signal transduction system"/>
    <property type="evidence" value="ECO:0007669"/>
    <property type="project" value="UniProtKB-KW"/>
</dbReference>
<evidence type="ECO:0000256" key="7">
    <source>
        <dbReference type="PROSITE-ProRule" id="PRU00169"/>
    </source>
</evidence>
<dbReference type="OrthoDB" id="5297379at2"/>
<dbReference type="InterPro" id="IPR001789">
    <property type="entry name" value="Sig_transdc_resp-reg_receiver"/>
</dbReference>
<dbReference type="SMART" id="SM00448">
    <property type="entry name" value="REC"/>
    <property type="match status" value="1"/>
</dbReference>
<evidence type="ECO:0000256" key="2">
    <source>
        <dbReference type="ARBA" id="ARBA00022741"/>
    </source>
</evidence>
<evidence type="ECO:0000259" key="8">
    <source>
        <dbReference type="PROSITE" id="PS50045"/>
    </source>
</evidence>
<dbReference type="InterPro" id="IPR027417">
    <property type="entry name" value="P-loop_NTPase"/>
</dbReference>
<evidence type="ECO:0000256" key="1">
    <source>
        <dbReference type="ARBA" id="ARBA00022553"/>
    </source>
</evidence>
<reference evidence="10 11" key="1">
    <citation type="submission" date="2016-11" db="EMBL/GenBank/DDBJ databases">
        <authorList>
            <person name="Jaros S."/>
            <person name="Januszkiewicz K."/>
            <person name="Wedrychowicz H."/>
        </authorList>
    </citation>
    <scope>NUCLEOTIDE SEQUENCE [LARGE SCALE GENOMIC DNA]</scope>
    <source>
        <strain evidence="10 11">DSM 17737</strain>
    </source>
</reference>
<evidence type="ECO:0000259" key="9">
    <source>
        <dbReference type="PROSITE" id="PS50110"/>
    </source>
</evidence>
<dbReference type="InterPro" id="IPR009057">
    <property type="entry name" value="Homeodomain-like_sf"/>
</dbReference>
<protein>
    <submittedName>
        <fullName evidence="10">Two component, sigma54 specific, transcriptional regulator, Fis family</fullName>
    </submittedName>
</protein>
<dbReference type="PANTHER" id="PTHR32071:SF17">
    <property type="entry name" value="TRANSCRIPTIONAL REGULATOR (NTRC FAMILY)"/>
    <property type="match status" value="1"/>
</dbReference>
<dbReference type="PROSITE" id="PS50045">
    <property type="entry name" value="SIGMA54_INTERACT_4"/>
    <property type="match status" value="1"/>
</dbReference>
<dbReference type="SUPFAM" id="SSF52540">
    <property type="entry name" value="P-loop containing nucleoside triphosphate hydrolases"/>
    <property type="match status" value="1"/>
</dbReference>
<dbReference type="RefSeq" id="WP_074200515.1">
    <property type="nucleotide sequence ID" value="NZ_FSRE01000001.1"/>
</dbReference>
<keyword evidence="11" id="KW-1185">Reference proteome</keyword>
<dbReference type="PANTHER" id="PTHR32071">
    <property type="entry name" value="TRANSCRIPTIONAL REGULATORY PROTEIN"/>
    <property type="match status" value="1"/>
</dbReference>
<keyword evidence="5" id="KW-0805">Transcription regulation</keyword>
<evidence type="ECO:0000256" key="5">
    <source>
        <dbReference type="ARBA" id="ARBA00023015"/>
    </source>
</evidence>
<organism evidence="10 11">
    <name type="scientific">Sulfurivirga caldicuralii</name>
    <dbReference type="NCBI Taxonomy" id="364032"/>
    <lineage>
        <taxon>Bacteria</taxon>
        <taxon>Pseudomonadati</taxon>
        <taxon>Pseudomonadota</taxon>
        <taxon>Gammaproteobacteria</taxon>
        <taxon>Thiotrichales</taxon>
        <taxon>Piscirickettsiaceae</taxon>
        <taxon>Sulfurivirga</taxon>
    </lineage>
</organism>
<dbReference type="Gene3D" id="1.10.8.60">
    <property type="match status" value="1"/>
</dbReference>
<dbReference type="STRING" id="364032.SAMN05443662_0175"/>
<dbReference type="GO" id="GO:0043565">
    <property type="term" value="F:sequence-specific DNA binding"/>
    <property type="evidence" value="ECO:0007669"/>
    <property type="project" value="InterPro"/>
</dbReference>
<keyword evidence="4" id="KW-0902">Two-component regulatory system</keyword>
<dbReference type="Pfam" id="PF25601">
    <property type="entry name" value="AAA_lid_14"/>
    <property type="match status" value="1"/>
</dbReference>
<evidence type="ECO:0000256" key="4">
    <source>
        <dbReference type="ARBA" id="ARBA00023012"/>
    </source>
</evidence>
<dbReference type="PROSITE" id="PS50110">
    <property type="entry name" value="RESPONSE_REGULATORY"/>
    <property type="match status" value="1"/>
</dbReference>
<dbReference type="InterPro" id="IPR002197">
    <property type="entry name" value="HTH_Fis"/>
</dbReference>
<keyword evidence="6" id="KW-0804">Transcription</keyword>
<feature type="modified residue" description="4-aspartylphosphate" evidence="7">
    <location>
        <position position="56"/>
    </location>
</feature>
<dbReference type="CDD" id="cd00009">
    <property type="entry name" value="AAA"/>
    <property type="match status" value="1"/>
</dbReference>
<dbReference type="Gene3D" id="3.40.50.2300">
    <property type="match status" value="1"/>
</dbReference>
<accession>A0A1N6DIK8</accession>
<dbReference type="PRINTS" id="PR01590">
    <property type="entry name" value="HTHFIS"/>
</dbReference>
<feature type="domain" description="Response regulatory" evidence="9">
    <location>
        <begin position="7"/>
        <end position="123"/>
    </location>
</feature>
<keyword evidence="3" id="KW-0067">ATP-binding</keyword>
<dbReference type="InterPro" id="IPR058031">
    <property type="entry name" value="AAA_lid_NorR"/>
</dbReference>
<sequence length="451" mass="51113">MTLPRGHILVVDDEKDIRSLMQDILEDEGYEVTTAANGVQARDAWRKGAPDVVFLDIWMPDIDGITLLRQMKEEGLLEHSNVVMISGHGTIETAVEATRLGAWDFLEKPLSLNKLLVATERALKHLRLHRASRQFRAQQDWDNQLVGKSRALQQLRADAERLARYTMPVLLRGERGSGRHQFARAVHAQSPRVNRPLLVLDAQALNADPERWFGREAGQDVRIGEIENARRGSLVINDIDRLDGTLQSTLLDIIQNGQFQRIGGDNPVNLDVRLFALSEQPLDVAVESGRMLPQLAQRLQLTEIVMPPLRQRLDDLPDLIAYFTDRLAREQGLPWREFTIGAQNVLRQHTWPGNLIELQNLLQRLLLQGEGPIDDTEVRAALEKPAAAPQQSSIDTRLPLKEARDAFERDYLRQLLRETGGNVSETAQRAGVERTHLYRKLKQLNIDPKNP</sequence>
<name>A0A1N6DIK8_9GAMM</name>
<keyword evidence="1 7" id="KW-0597">Phosphoprotein</keyword>
<evidence type="ECO:0000313" key="10">
    <source>
        <dbReference type="EMBL" id="SIN70598.1"/>
    </source>
</evidence>
<dbReference type="GO" id="GO:0005524">
    <property type="term" value="F:ATP binding"/>
    <property type="evidence" value="ECO:0007669"/>
    <property type="project" value="UniProtKB-KW"/>
</dbReference>
<dbReference type="InterPro" id="IPR002078">
    <property type="entry name" value="Sigma_54_int"/>
</dbReference>
<dbReference type="Pfam" id="PF00158">
    <property type="entry name" value="Sigma54_activat"/>
    <property type="match status" value="1"/>
</dbReference>
<dbReference type="Gene3D" id="3.40.50.300">
    <property type="entry name" value="P-loop containing nucleotide triphosphate hydrolases"/>
    <property type="match status" value="1"/>
</dbReference>
<evidence type="ECO:0000256" key="3">
    <source>
        <dbReference type="ARBA" id="ARBA00022840"/>
    </source>
</evidence>
<dbReference type="FunFam" id="3.40.50.2300:FF:000018">
    <property type="entry name" value="DNA-binding transcriptional regulator NtrC"/>
    <property type="match status" value="1"/>
</dbReference>
<dbReference type="Proteomes" id="UP000198461">
    <property type="component" value="Unassembled WGS sequence"/>
</dbReference>
<dbReference type="EMBL" id="FSRE01000001">
    <property type="protein sequence ID" value="SIN70598.1"/>
    <property type="molecule type" value="Genomic_DNA"/>
</dbReference>
<dbReference type="Pfam" id="PF00072">
    <property type="entry name" value="Response_reg"/>
    <property type="match status" value="1"/>
</dbReference>
<evidence type="ECO:0000256" key="6">
    <source>
        <dbReference type="ARBA" id="ARBA00023163"/>
    </source>
</evidence>
<dbReference type="SUPFAM" id="SSF46689">
    <property type="entry name" value="Homeodomain-like"/>
    <property type="match status" value="1"/>
</dbReference>
<dbReference type="CDD" id="cd17550">
    <property type="entry name" value="REC_NtrX-like"/>
    <property type="match status" value="1"/>
</dbReference>
<dbReference type="GO" id="GO:0006355">
    <property type="term" value="P:regulation of DNA-templated transcription"/>
    <property type="evidence" value="ECO:0007669"/>
    <property type="project" value="InterPro"/>
</dbReference>
<dbReference type="Gene3D" id="1.10.10.60">
    <property type="entry name" value="Homeodomain-like"/>
    <property type="match status" value="1"/>
</dbReference>
<proteinExistence type="predicted"/>